<evidence type="ECO:0000313" key="3">
    <source>
        <dbReference type="EMBL" id="ANB19027.1"/>
    </source>
</evidence>
<dbReference type="PIRSF" id="PIRSF036389">
    <property type="entry name" value="IOR_B"/>
    <property type="match status" value="1"/>
</dbReference>
<dbReference type="AlphaFoldDB" id="A0A160DWL9"/>
<dbReference type="InterPro" id="IPR052516">
    <property type="entry name" value="N-heterocyclic_Hydroxylase"/>
</dbReference>
<feature type="transmembrane region" description="Helical" evidence="1">
    <location>
        <begin position="34"/>
        <end position="53"/>
    </location>
</feature>
<dbReference type="RefSeq" id="WP_083965600.1">
    <property type="nucleotide sequence ID" value="NZ_CP015249.1"/>
</dbReference>
<feature type="domain" description="Aldehyde oxidase/xanthine dehydrogenase a/b hammerhead" evidence="2">
    <location>
        <begin position="235"/>
        <end position="324"/>
    </location>
</feature>
<protein>
    <submittedName>
        <fullName evidence="3">Aldehyde dehydrogenase</fullName>
    </submittedName>
</protein>
<dbReference type="STRING" id="1300342.I596_3035"/>
<dbReference type="Gene3D" id="3.90.1170.50">
    <property type="entry name" value="Aldehyde oxidase/xanthine dehydrogenase, a/b hammerhead"/>
    <property type="match status" value="1"/>
</dbReference>
<evidence type="ECO:0000313" key="4">
    <source>
        <dbReference type="Proteomes" id="UP000076830"/>
    </source>
</evidence>
<sequence length="788" mass="83028">MTPDGMTPRYAAEDAAASVTDTGAGVVTNVSRRAFLLGLGAGALVLAVAPAIAADPPRRYGGDGMPGGLKDDPRLFVAIAADGTVTIINHRAEMGQGVRTSVPLIVADELEADWTRVKVQQAPGDETKYGNQNTDGSRSVRHNFEPLRRAGAAARQMLVAAAAARWKVPAAEVVAQNHTLSHAASGRRAGYGEFAADAAALPVPTGTALKLKTPAQFRYIGKGKVGLIDNRDIVTGKAQYGIDTRLPGMVYAVVARPPVYGGKVKRHDAAAALKVPGVLKVVPLDGAPIPSAFFPLGGIAVVAENTWAAIEGRKALTIEWDNGPNAGYDSAAYRAALETASRAPGELVYDRGDTYGALAKAERKIAAEYYVPHLAHAPMEPPAAVARVGADAAEAWACVQAPQAGRALLAGLLKLPEERVTIHQTLLGGGFGRKSKPDFIAEAALLSRAMDGKPVKLTWTREDDIVNDYFHTVSLERIEAAVDADGKPLAWLHRSAAPSIGSLFGPDPKHQRDFELGQGLTDLATAVPNYRIENPEAAAHTRIGWFRSVYNIPHAFATQSAVAELAHAAGRDPKDFLLDFIGPARRVDPTTMKTPNYGEDPARYPLDAGRLRRVAEVVAKAAGWGRALPRGKGLGIAAHRSFVSYTAVVVEVEVADDGTIVIPRVDIAIDCGPQVNPERVRSQMEGAVIQGIGLATIGEIRFAEGRAVQSNFHDYLLPRIDAAPRAIHVHAVGADDYAVPLGGVGEPGLPPVAPALANAVFAATGRRIRSLPIDTQLAGWNATGTAAG</sequence>
<organism evidence="3 4">
    <name type="scientific">Dokdonella koreensis DS-123</name>
    <dbReference type="NCBI Taxonomy" id="1300342"/>
    <lineage>
        <taxon>Bacteria</taxon>
        <taxon>Pseudomonadati</taxon>
        <taxon>Pseudomonadota</taxon>
        <taxon>Gammaproteobacteria</taxon>
        <taxon>Lysobacterales</taxon>
        <taxon>Rhodanobacteraceae</taxon>
        <taxon>Dokdonella</taxon>
    </lineage>
</organism>
<dbReference type="InterPro" id="IPR008274">
    <property type="entry name" value="AldOxase/xan_DH_MoCoBD1"/>
</dbReference>
<dbReference type="Pfam" id="PF02738">
    <property type="entry name" value="MoCoBD_1"/>
    <property type="match status" value="1"/>
</dbReference>
<dbReference type="Proteomes" id="UP000076830">
    <property type="component" value="Chromosome"/>
</dbReference>
<dbReference type="InterPro" id="IPR046867">
    <property type="entry name" value="AldOxase/xan_DH_MoCoBD2"/>
</dbReference>
<keyword evidence="1" id="KW-0812">Transmembrane</keyword>
<dbReference type="SUPFAM" id="SSF56003">
    <property type="entry name" value="Molybdenum cofactor-binding domain"/>
    <property type="match status" value="2"/>
</dbReference>
<dbReference type="Gene3D" id="3.30.365.10">
    <property type="entry name" value="Aldehyde oxidase/xanthine dehydrogenase, molybdopterin binding domain"/>
    <property type="match status" value="4"/>
</dbReference>
<dbReference type="InterPro" id="IPR012368">
    <property type="entry name" value="OxRdtase_Mopterin-bd_su_IorB"/>
</dbReference>
<keyword evidence="1" id="KW-1133">Transmembrane helix</keyword>
<gene>
    <name evidence="3" type="ORF">I596_3035</name>
</gene>
<evidence type="ECO:0000256" key="1">
    <source>
        <dbReference type="SAM" id="Phobius"/>
    </source>
</evidence>
<dbReference type="InterPro" id="IPR037165">
    <property type="entry name" value="AldOxase/xan_DH_Mopterin-bd_sf"/>
</dbReference>
<dbReference type="Pfam" id="PF20256">
    <property type="entry name" value="MoCoBD_2"/>
    <property type="match status" value="2"/>
</dbReference>
<keyword evidence="4" id="KW-1185">Reference proteome</keyword>
<dbReference type="PATRIC" id="fig|1300342.3.peg.2961"/>
<proteinExistence type="predicted"/>
<keyword evidence="1" id="KW-0472">Membrane</keyword>
<dbReference type="PANTHER" id="PTHR47495:SF3">
    <property type="entry name" value="BLR6219 PROTEIN"/>
    <property type="match status" value="1"/>
</dbReference>
<dbReference type="KEGG" id="dko:I596_3035"/>
<dbReference type="EMBL" id="CP015249">
    <property type="protein sequence ID" value="ANB19027.1"/>
    <property type="molecule type" value="Genomic_DNA"/>
</dbReference>
<dbReference type="PROSITE" id="PS51318">
    <property type="entry name" value="TAT"/>
    <property type="match status" value="1"/>
</dbReference>
<name>A0A160DWL9_9GAMM</name>
<dbReference type="GO" id="GO:0016491">
    <property type="term" value="F:oxidoreductase activity"/>
    <property type="evidence" value="ECO:0007669"/>
    <property type="project" value="InterPro"/>
</dbReference>
<evidence type="ECO:0000259" key="2">
    <source>
        <dbReference type="SMART" id="SM01008"/>
    </source>
</evidence>
<dbReference type="InterPro" id="IPR006311">
    <property type="entry name" value="TAT_signal"/>
</dbReference>
<dbReference type="PANTHER" id="PTHR47495">
    <property type="entry name" value="ALDEHYDE DEHYDROGENASE"/>
    <property type="match status" value="1"/>
</dbReference>
<dbReference type="InterPro" id="IPR000674">
    <property type="entry name" value="Ald_Oxase/Xan_DH_a/b"/>
</dbReference>
<accession>A0A160DWL9</accession>
<dbReference type="SMART" id="SM01008">
    <property type="entry name" value="Ald_Xan_dh_C"/>
    <property type="match status" value="1"/>
</dbReference>
<reference evidence="3 4" key="1">
    <citation type="submission" date="2016-04" db="EMBL/GenBank/DDBJ databases">
        <title>Complete genome sequence of Dokdonella koreensis DS-123T.</title>
        <authorList>
            <person name="Kim J.F."/>
            <person name="Lee H."/>
            <person name="Kwak M.-J."/>
        </authorList>
    </citation>
    <scope>NUCLEOTIDE SEQUENCE [LARGE SCALE GENOMIC DNA]</scope>
    <source>
        <strain evidence="3 4">DS-123</strain>
    </source>
</reference>